<evidence type="ECO:0000313" key="4">
    <source>
        <dbReference type="Proteomes" id="UP000051697"/>
    </source>
</evidence>
<feature type="region of interest" description="Disordered" evidence="1">
    <location>
        <begin position="30"/>
        <end position="95"/>
    </location>
</feature>
<feature type="compositionally biased region" description="Low complexity" evidence="1">
    <location>
        <begin position="30"/>
        <end position="68"/>
    </location>
</feature>
<feature type="compositionally biased region" description="Polar residues" evidence="1">
    <location>
        <begin position="307"/>
        <end position="316"/>
    </location>
</feature>
<gene>
    <name evidence="3" type="ORF">FC70_GL001124</name>
</gene>
<dbReference type="EMBL" id="AZFE01000031">
    <property type="protein sequence ID" value="KRL55523.1"/>
    <property type="molecule type" value="Genomic_DNA"/>
</dbReference>
<evidence type="ECO:0000256" key="2">
    <source>
        <dbReference type="SAM" id="SignalP"/>
    </source>
</evidence>
<dbReference type="AlphaFoldDB" id="A0A0R1RQ55"/>
<sequence length="637" mass="66215">MKIKRVVYLGLATLLTLSSFAAPMTVLAAGTDTSSSSSQSSSTGSSSLTSSVPSSSSSSANADSLAASQETAKSVVATQDDTEPPAPTIEGDGVEKADWNGSFFGIGGIGVPIITGFQTQPQSEQYVVANQSDHTGVADLGFKAAFVGSLNPLSWAKVTVTETLWTWIPAESSATGSAHWQRTLKNYTKSNSFYLLGSAHFDNTRTLPIGKYYVQYTGSFPGWIGPDNKISKISKIDIVDAPIKATAITPVVPDVLFAGASYDGTATTTPVNATGVINWTSDLSGVTWDQQTGRSSNFTVDNDKQSTDVNRSTTNPGLPIAFTSTITDLDNSGNATGAQHAGTANSFIGGLAAKVMDADEGGTWSLDSSGLNGLETSLNPDGGDNVSWSYQWQYSTTGGKSGSFKDITSSDDGVSNFKGTTSHASDLASSANTLAFSKTSGFVTNAASATVKGTDYVLREVLTANATDQDTGKVTTIEIDSNAASLTVNPVVGSLSLDSVPDFNFSNITATDIYNGVSGTKSSDKSNLTVTDTRVAANKNWSLSTKMTRMTDDAGNKLANNITISDTSIGDTGLQVTDTDKSVTSTSSATGGTLNKAVSGALYLIADHKMQLTNDDHFSSTITWNLTSTTPTATALK</sequence>
<keyword evidence="2" id="KW-0732">Signal</keyword>
<dbReference type="OrthoDB" id="2289846at2"/>
<feature type="compositionally biased region" description="Polar residues" evidence="1">
    <location>
        <begin position="69"/>
        <end position="79"/>
    </location>
</feature>
<feature type="chain" id="PRO_5039133631" description="WxL domain-containing protein" evidence="2">
    <location>
        <begin position="22"/>
        <end position="637"/>
    </location>
</feature>
<dbReference type="Proteomes" id="UP000051697">
    <property type="component" value="Unassembled WGS sequence"/>
</dbReference>
<comment type="caution">
    <text evidence="3">The sequence shown here is derived from an EMBL/GenBank/DDBJ whole genome shotgun (WGS) entry which is preliminary data.</text>
</comment>
<evidence type="ECO:0000313" key="3">
    <source>
        <dbReference type="EMBL" id="KRL55523.1"/>
    </source>
</evidence>
<evidence type="ECO:0008006" key="5">
    <source>
        <dbReference type="Google" id="ProtNLM"/>
    </source>
</evidence>
<dbReference type="RefSeq" id="WP_057890062.1">
    <property type="nucleotide sequence ID" value="NZ_AZFE01000031.1"/>
</dbReference>
<dbReference type="PATRIC" id="fig|1423778.4.peg.1158"/>
<keyword evidence="4" id="KW-1185">Reference proteome</keyword>
<dbReference type="KEGG" id="lol:LACOL_0181"/>
<evidence type="ECO:0000256" key="1">
    <source>
        <dbReference type="SAM" id="MobiDB-lite"/>
    </source>
</evidence>
<reference evidence="3 4" key="1">
    <citation type="journal article" date="2015" name="Genome Announc.">
        <title>Expanding the biotechnology potential of lactobacilli through comparative genomics of 213 strains and associated genera.</title>
        <authorList>
            <person name="Sun Z."/>
            <person name="Harris H.M."/>
            <person name="McCann A."/>
            <person name="Guo C."/>
            <person name="Argimon S."/>
            <person name="Zhang W."/>
            <person name="Yang X."/>
            <person name="Jeffery I.B."/>
            <person name="Cooney J.C."/>
            <person name="Kagawa T.F."/>
            <person name="Liu W."/>
            <person name="Song Y."/>
            <person name="Salvetti E."/>
            <person name="Wrobel A."/>
            <person name="Rasinkangas P."/>
            <person name="Parkhill J."/>
            <person name="Rea M.C."/>
            <person name="O'Sullivan O."/>
            <person name="Ritari J."/>
            <person name="Douillard F.P."/>
            <person name="Paul Ross R."/>
            <person name="Yang R."/>
            <person name="Briner A.E."/>
            <person name="Felis G.E."/>
            <person name="de Vos W.M."/>
            <person name="Barrangou R."/>
            <person name="Klaenhammer T.R."/>
            <person name="Caufield P.W."/>
            <person name="Cui Y."/>
            <person name="Zhang H."/>
            <person name="O'Toole P.W."/>
        </authorList>
    </citation>
    <scope>NUCLEOTIDE SEQUENCE [LARGE SCALE GENOMIC DNA]</scope>
    <source>
        <strain evidence="3 4">DSM 15707</strain>
    </source>
</reference>
<accession>A0A0R1RQ55</accession>
<organism evidence="3 4">
    <name type="scientific">Paucilactobacillus oligofermentans DSM 15707 = LMG 22743</name>
    <dbReference type="NCBI Taxonomy" id="1423778"/>
    <lineage>
        <taxon>Bacteria</taxon>
        <taxon>Bacillati</taxon>
        <taxon>Bacillota</taxon>
        <taxon>Bacilli</taxon>
        <taxon>Lactobacillales</taxon>
        <taxon>Lactobacillaceae</taxon>
        <taxon>Paucilactobacillus</taxon>
    </lineage>
</organism>
<protein>
    <recommendedName>
        <fullName evidence="5">WxL domain-containing protein</fullName>
    </recommendedName>
</protein>
<feature type="signal peptide" evidence="2">
    <location>
        <begin position="1"/>
        <end position="21"/>
    </location>
</feature>
<name>A0A0R1RQ55_9LACO</name>
<feature type="region of interest" description="Disordered" evidence="1">
    <location>
        <begin position="294"/>
        <end position="316"/>
    </location>
</feature>
<proteinExistence type="predicted"/>